<reference evidence="2 3" key="1">
    <citation type="submission" date="2018-05" db="EMBL/GenBank/DDBJ databases">
        <title>Genome sequencing, assembly and analysis of the novel insecticidal bacterium, Chromobacterium phragmitis.</title>
        <authorList>
            <person name="Sparks M.E."/>
            <person name="Blackburn M.B."/>
            <person name="Gundersen-Rindal D.E."/>
        </authorList>
    </citation>
    <scope>NUCLEOTIDE SEQUENCE [LARGE SCALE GENOMIC DNA]</scope>
    <source>
        <strain evidence="2">IIBBL 274-1</strain>
    </source>
</reference>
<evidence type="ECO:0000313" key="3">
    <source>
        <dbReference type="Proteomes" id="UP000252038"/>
    </source>
</evidence>
<dbReference type="Proteomes" id="UP000252038">
    <property type="component" value="Chromosome"/>
</dbReference>
<feature type="compositionally biased region" description="Low complexity" evidence="1">
    <location>
        <begin position="45"/>
        <end position="64"/>
    </location>
</feature>
<dbReference type="AlphaFoldDB" id="A0A344UCU9"/>
<gene>
    <name evidence="2" type="ORF">DK843_01485</name>
</gene>
<feature type="compositionally biased region" description="Pro residues" evidence="1">
    <location>
        <begin position="65"/>
        <end position="78"/>
    </location>
</feature>
<evidence type="ECO:0000256" key="1">
    <source>
        <dbReference type="SAM" id="MobiDB-lite"/>
    </source>
</evidence>
<evidence type="ECO:0000313" key="2">
    <source>
        <dbReference type="EMBL" id="AXE33097.1"/>
    </source>
</evidence>
<name>A0A344UCU9_9NEIS</name>
<proteinExistence type="predicted"/>
<dbReference type="RefSeq" id="WP_114072327.1">
    <property type="nucleotide sequence ID" value="NZ_CP029554.1"/>
</dbReference>
<protein>
    <submittedName>
        <fullName evidence="2">Uncharacterized protein</fullName>
    </submittedName>
</protein>
<dbReference type="KEGG" id="chrb:DK843_01485"/>
<accession>A0A344UCU9</accession>
<dbReference type="EMBL" id="CP029554">
    <property type="protein sequence ID" value="AXE33097.1"/>
    <property type="molecule type" value="Genomic_DNA"/>
</dbReference>
<feature type="region of interest" description="Disordered" evidence="1">
    <location>
        <begin position="45"/>
        <end position="80"/>
    </location>
</feature>
<organism evidence="2 3">
    <name type="scientific">Chromobacterium phragmitis</name>
    <dbReference type="NCBI Taxonomy" id="2202141"/>
    <lineage>
        <taxon>Bacteria</taxon>
        <taxon>Pseudomonadati</taxon>
        <taxon>Pseudomonadota</taxon>
        <taxon>Betaproteobacteria</taxon>
        <taxon>Neisseriales</taxon>
        <taxon>Chromobacteriaceae</taxon>
        <taxon>Chromobacterium</taxon>
    </lineage>
</organism>
<sequence length="117" mass="12964">MSDTVLDDKTKAVLAAEAERLIAMGMERREARRIVWLDYLDEQAQCQPQAPSTAPAPAETEAAPPSAPPPGPEPPPALSLPLRRFWRAEEEARLTPEWLAKNKAALSKVKQLLRKLT</sequence>